<dbReference type="CDD" id="cd02869">
    <property type="entry name" value="PseudoU_synth_RluA_like"/>
    <property type="match status" value="1"/>
</dbReference>
<comment type="caution">
    <text evidence="9">The sequence shown here is derived from an EMBL/GenBank/DDBJ whole genome shotgun (WGS) entry which is preliminary data.</text>
</comment>
<dbReference type="PANTHER" id="PTHR21600">
    <property type="entry name" value="MITOCHONDRIAL RNA PSEUDOURIDINE SYNTHASE"/>
    <property type="match status" value="1"/>
</dbReference>
<dbReference type="PROSITE" id="PS01129">
    <property type="entry name" value="PSI_RLU"/>
    <property type="match status" value="1"/>
</dbReference>
<gene>
    <name evidence="9" type="primary">rluD_2</name>
    <name evidence="8" type="ORF">KRM00_000959</name>
    <name evidence="9" type="ORF">SAMEA3375112_04044</name>
</gene>
<dbReference type="AlphaFoldDB" id="A0A9X8RMQ4"/>
<dbReference type="Proteomes" id="UP000878956">
    <property type="component" value="Unassembled WGS sequence"/>
</dbReference>
<evidence type="ECO:0000256" key="4">
    <source>
        <dbReference type="PIRSR" id="PIRSR606225-1"/>
    </source>
</evidence>
<dbReference type="EMBL" id="FUPS01000020">
    <property type="protein sequence ID" value="SJT23587.1"/>
    <property type="molecule type" value="Genomic_DNA"/>
</dbReference>
<dbReference type="InterPro" id="IPR006225">
    <property type="entry name" value="PsdUridine_synth_RluC/D"/>
</dbReference>
<evidence type="ECO:0000256" key="3">
    <source>
        <dbReference type="ARBA" id="ARBA00023235"/>
    </source>
</evidence>
<dbReference type="EMBL" id="DAEPXK010000007">
    <property type="protein sequence ID" value="HBH1541498.1"/>
    <property type="molecule type" value="Genomic_DNA"/>
</dbReference>
<evidence type="ECO:0000256" key="1">
    <source>
        <dbReference type="ARBA" id="ARBA00000073"/>
    </source>
</evidence>
<dbReference type="GO" id="GO:0009982">
    <property type="term" value="F:pseudouridine synthase activity"/>
    <property type="evidence" value="ECO:0007669"/>
    <property type="project" value="InterPro"/>
</dbReference>
<reference evidence="8" key="2">
    <citation type="journal article" date="2018" name="Genome Biol.">
        <title>SKESA: strategic k-mer extension for scrupulous assemblies.</title>
        <authorList>
            <person name="Souvorov A."/>
            <person name="Agarwala R."/>
            <person name="Lipman D.J."/>
        </authorList>
    </citation>
    <scope>NUCLEOTIDE SEQUENCE</scope>
    <source>
        <strain evidence="8">HN1000</strain>
    </source>
</reference>
<reference evidence="9 10" key="1">
    <citation type="submission" date="2017-02" db="EMBL/GenBank/DDBJ databases">
        <authorList>
            <consortium name="Pathogen Informatics"/>
        </authorList>
    </citation>
    <scope>NUCLEOTIDE SEQUENCE [LARGE SCALE GENOMIC DNA]</scope>
    <source>
        <strain evidence="9 10">VRECD0157</strain>
    </source>
</reference>
<comment type="catalytic activity">
    <reaction evidence="1 6">
        <text>a uridine in RNA = a pseudouridine in RNA</text>
        <dbReference type="Rhea" id="RHEA:48348"/>
        <dbReference type="Rhea" id="RHEA-COMP:12068"/>
        <dbReference type="Rhea" id="RHEA-COMP:12069"/>
        <dbReference type="ChEBI" id="CHEBI:65314"/>
        <dbReference type="ChEBI" id="CHEBI:65315"/>
    </reaction>
</comment>
<evidence type="ECO:0000259" key="7">
    <source>
        <dbReference type="Pfam" id="PF00849"/>
    </source>
</evidence>
<reference evidence="8" key="3">
    <citation type="submission" date="2021-06" db="EMBL/GenBank/DDBJ databases">
        <authorList>
            <consortium name="NCBI Pathogen Detection Project"/>
        </authorList>
    </citation>
    <scope>NUCLEOTIDE SEQUENCE</scope>
    <source>
        <strain evidence="8">HN1000</strain>
    </source>
</reference>
<evidence type="ECO:0000313" key="8">
    <source>
        <dbReference type="EMBL" id="HBH1541498.1"/>
    </source>
</evidence>
<keyword evidence="5" id="KW-0694">RNA-binding</keyword>
<accession>A0A9X8RMQ4</accession>
<evidence type="ECO:0000256" key="5">
    <source>
        <dbReference type="PROSITE-ProRule" id="PRU00182"/>
    </source>
</evidence>
<evidence type="ECO:0000256" key="2">
    <source>
        <dbReference type="ARBA" id="ARBA00010876"/>
    </source>
</evidence>
<protein>
    <recommendedName>
        <fullName evidence="6">Pseudouridine synthase</fullName>
        <ecNumber evidence="6">5.4.99.-</ecNumber>
    </recommendedName>
</protein>
<dbReference type="SUPFAM" id="SSF55120">
    <property type="entry name" value="Pseudouridine synthase"/>
    <property type="match status" value="1"/>
</dbReference>
<dbReference type="InterPro" id="IPR006145">
    <property type="entry name" value="PsdUridine_synth_RsuA/RluA"/>
</dbReference>
<dbReference type="Proteomes" id="UP000189137">
    <property type="component" value="Unassembled WGS sequence"/>
</dbReference>
<comment type="function">
    <text evidence="6">Responsible for synthesis of pseudouridine from uracil.</text>
</comment>
<evidence type="ECO:0000313" key="10">
    <source>
        <dbReference type="Proteomes" id="UP000189137"/>
    </source>
</evidence>
<name>A0A9X8RMQ4_CLODI</name>
<keyword evidence="3 6" id="KW-0413">Isomerase</keyword>
<feature type="active site" evidence="4">
    <location>
        <position position="138"/>
    </location>
</feature>
<evidence type="ECO:0000313" key="9">
    <source>
        <dbReference type="EMBL" id="SJT23587.1"/>
    </source>
</evidence>
<sequence>MFKKENQRYNLISYTNEEEMTLKEVLLDKLNFSVRSLSKMKREKSVLVNGVYKKPSLKVYSGDLIEVKIDEEKANFEPQDLNLQIIYDDFDIIMVNKPPFMVVHPTKSHYDKTIANGISYYIDNQKENVKIRFVNRLDMNTSGLVIVAKNAYAHHTLSTAMSENKVEKKYITVVDGIIKENEGTIDEPIYRPTEDSIKRIIDERGQSSVTHYKVIERLENATVLEVSLETGRTHQIRVHMAHIGHGIIGDELYGYVDEDLINRQALHAYKLEFEQPRTKEKLKFKADIPEDMKELISKLR</sequence>
<dbReference type="GO" id="GO:0003723">
    <property type="term" value="F:RNA binding"/>
    <property type="evidence" value="ECO:0007669"/>
    <property type="project" value="UniProtKB-KW"/>
</dbReference>
<dbReference type="InterPro" id="IPR020103">
    <property type="entry name" value="PsdUridine_synth_cat_dom_sf"/>
</dbReference>
<dbReference type="PROSITE" id="PS50889">
    <property type="entry name" value="S4"/>
    <property type="match status" value="1"/>
</dbReference>
<dbReference type="Pfam" id="PF00849">
    <property type="entry name" value="PseudoU_synth_2"/>
    <property type="match status" value="1"/>
</dbReference>
<organism evidence="9 10">
    <name type="scientific">Clostridioides difficile</name>
    <name type="common">Peptoclostridium difficile</name>
    <dbReference type="NCBI Taxonomy" id="1496"/>
    <lineage>
        <taxon>Bacteria</taxon>
        <taxon>Bacillati</taxon>
        <taxon>Bacillota</taxon>
        <taxon>Clostridia</taxon>
        <taxon>Peptostreptococcales</taxon>
        <taxon>Peptostreptococcaceae</taxon>
        <taxon>Clostridioides</taxon>
    </lineage>
</organism>
<dbReference type="InterPro" id="IPR006224">
    <property type="entry name" value="PsdUridine_synth_RluA-like_CS"/>
</dbReference>
<proteinExistence type="inferred from homology"/>
<evidence type="ECO:0000256" key="6">
    <source>
        <dbReference type="RuleBase" id="RU362028"/>
    </source>
</evidence>
<dbReference type="Gene3D" id="3.30.2350.10">
    <property type="entry name" value="Pseudouridine synthase"/>
    <property type="match status" value="1"/>
</dbReference>
<dbReference type="EC" id="5.4.99.-" evidence="6"/>
<dbReference type="GO" id="GO:0140098">
    <property type="term" value="F:catalytic activity, acting on RNA"/>
    <property type="evidence" value="ECO:0007669"/>
    <property type="project" value="UniProtKB-ARBA"/>
</dbReference>
<dbReference type="PANTHER" id="PTHR21600:SF44">
    <property type="entry name" value="RIBOSOMAL LARGE SUBUNIT PSEUDOURIDINE SYNTHASE D"/>
    <property type="match status" value="1"/>
</dbReference>
<comment type="similarity">
    <text evidence="2 6">Belongs to the pseudouridine synthase RluA family.</text>
</comment>
<feature type="domain" description="Pseudouridine synthase RsuA/RluA-like" evidence="7">
    <location>
        <begin position="91"/>
        <end position="242"/>
    </location>
</feature>
<dbReference type="NCBIfam" id="TIGR00005">
    <property type="entry name" value="rluA_subfam"/>
    <property type="match status" value="1"/>
</dbReference>
<dbReference type="RefSeq" id="WP_021364397.1">
    <property type="nucleotide sequence ID" value="NZ_AP031492.1"/>
</dbReference>
<dbReference type="GO" id="GO:0000455">
    <property type="term" value="P:enzyme-directed rRNA pseudouridine synthesis"/>
    <property type="evidence" value="ECO:0007669"/>
    <property type="project" value="TreeGrafter"/>
</dbReference>
<dbReference type="InterPro" id="IPR050188">
    <property type="entry name" value="RluA_PseudoU_synthase"/>
</dbReference>